<evidence type="ECO:0000256" key="1">
    <source>
        <dbReference type="SAM" id="MobiDB-lite"/>
    </source>
</evidence>
<sequence length="34" mass="4045">MKMLKSYHPETLTVHQCSPKRTTRPFTRRVNATQ</sequence>
<name>A0A0A9HV79_ARUDO</name>
<dbReference type="EMBL" id="GBRH01159115">
    <property type="protein sequence ID" value="JAE38781.1"/>
    <property type="molecule type" value="Transcribed_RNA"/>
</dbReference>
<accession>A0A0A9HV79</accession>
<protein>
    <submittedName>
        <fullName evidence="2">Uncharacterized protein</fullName>
    </submittedName>
</protein>
<reference evidence="2" key="2">
    <citation type="journal article" date="2015" name="Data Brief">
        <title>Shoot transcriptome of the giant reed, Arundo donax.</title>
        <authorList>
            <person name="Barrero R.A."/>
            <person name="Guerrero F.D."/>
            <person name="Moolhuijzen P."/>
            <person name="Goolsby J.A."/>
            <person name="Tidwell J."/>
            <person name="Bellgard S.E."/>
            <person name="Bellgard M.I."/>
        </authorList>
    </citation>
    <scope>NUCLEOTIDE SEQUENCE</scope>
    <source>
        <tissue evidence="2">Shoot tissue taken approximately 20 cm above the soil surface</tissue>
    </source>
</reference>
<evidence type="ECO:0000313" key="2">
    <source>
        <dbReference type="EMBL" id="JAE38781.1"/>
    </source>
</evidence>
<reference evidence="2" key="1">
    <citation type="submission" date="2014-09" db="EMBL/GenBank/DDBJ databases">
        <authorList>
            <person name="Magalhaes I.L.F."/>
            <person name="Oliveira U."/>
            <person name="Santos F.R."/>
            <person name="Vidigal T.H.D.A."/>
            <person name="Brescovit A.D."/>
            <person name="Santos A.J."/>
        </authorList>
    </citation>
    <scope>NUCLEOTIDE SEQUENCE</scope>
    <source>
        <tissue evidence="2">Shoot tissue taken approximately 20 cm above the soil surface</tissue>
    </source>
</reference>
<feature type="region of interest" description="Disordered" evidence="1">
    <location>
        <begin position="1"/>
        <end position="34"/>
    </location>
</feature>
<proteinExistence type="predicted"/>
<organism evidence="2">
    <name type="scientific">Arundo donax</name>
    <name type="common">Giant reed</name>
    <name type="synonym">Donax arundinaceus</name>
    <dbReference type="NCBI Taxonomy" id="35708"/>
    <lineage>
        <taxon>Eukaryota</taxon>
        <taxon>Viridiplantae</taxon>
        <taxon>Streptophyta</taxon>
        <taxon>Embryophyta</taxon>
        <taxon>Tracheophyta</taxon>
        <taxon>Spermatophyta</taxon>
        <taxon>Magnoliopsida</taxon>
        <taxon>Liliopsida</taxon>
        <taxon>Poales</taxon>
        <taxon>Poaceae</taxon>
        <taxon>PACMAD clade</taxon>
        <taxon>Arundinoideae</taxon>
        <taxon>Arundineae</taxon>
        <taxon>Arundo</taxon>
    </lineage>
</organism>
<dbReference type="AlphaFoldDB" id="A0A0A9HV79"/>